<dbReference type="RefSeq" id="WP_171199235.1">
    <property type="nucleotide sequence ID" value="NZ_JABEND010000003.1"/>
</dbReference>
<feature type="transmembrane region" description="Helical" evidence="2">
    <location>
        <begin position="64"/>
        <end position="84"/>
    </location>
</feature>
<evidence type="ECO:0000259" key="3">
    <source>
        <dbReference type="Pfam" id="PF01757"/>
    </source>
</evidence>
<feature type="transmembrane region" description="Helical" evidence="2">
    <location>
        <begin position="145"/>
        <end position="170"/>
    </location>
</feature>
<feature type="transmembrane region" description="Helical" evidence="2">
    <location>
        <begin position="235"/>
        <end position="254"/>
    </location>
</feature>
<feature type="compositionally biased region" description="Low complexity" evidence="1">
    <location>
        <begin position="1"/>
        <end position="20"/>
    </location>
</feature>
<feature type="domain" description="Acyltransferase 3" evidence="3">
    <location>
        <begin position="60"/>
        <end position="337"/>
    </location>
</feature>
<feature type="transmembrane region" description="Helical" evidence="2">
    <location>
        <begin position="212"/>
        <end position="229"/>
    </location>
</feature>
<keyword evidence="4" id="KW-0012">Acyltransferase</keyword>
<dbReference type="Proteomes" id="UP000562984">
    <property type="component" value="Unassembled WGS sequence"/>
</dbReference>
<dbReference type="AlphaFoldDB" id="A0A849A4U4"/>
<comment type="caution">
    <text evidence="4">The sequence shown here is derived from an EMBL/GenBank/DDBJ whole genome shotgun (WGS) entry which is preliminary data.</text>
</comment>
<feature type="transmembrane region" description="Helical" evidence="2">
    <location>
        <begin position="402"/>
        <end position="422"/>
    </location>
</feature>
<gene>
    <name evidence="4" type="ORF">HKD39_07535</name>
</gene>
<feature type="transmembrane region" description="Helical" evidence="2">
    <location>
        <begin position="319"/>
        <end position="340"/>
    </location>
</feature>
<protein>
    <submittedName>
        <fullName evidence="4">Acyltransferase family protein</fullName>
    </submittedName>
</protein>
<evidence type="ECO:0000313" key="5">
    <source>
        <dbReference type="Proteomes" id="UP000562984"/>
    </source>
</evidence>
<feature type="transmembrane region" description="Helical" evidence="2">
    <location>
        <begin position="182"/>
        <end position="205"/>
    </location>
</feature>
<feature type="transmembrane region" description="Helical" evidence="2">
    <location>
        <begin position="287"/>
        <end position="307"/>
    </location>
</feature>
<feature type="compositionally biased region" description="Basic and acidic residues" evidence="1">
    <location>
        <begin position="46"/>
        <end position="55"/>
    </location>
</feature>
<keyword evidence="2" id="KW-0472">Membrane</keyword>
<organism evidence="4 5">
    <name type="scientific">Nakamurella aerolata</name>
    <dbReference type="NCBI Taxonomy" id="1656892"/>
    <lineage>
        <taxon>Bacteria</taxon>
        <taxon>Bacillati</taxon>
        <taxon>Actinomycetota</taxon>
        <taxon>Actinomycetes</taxon>
        <taxon>Nakamurellales</taxon>
        <taxon>Nakamurellaceae</taxon>
        <taxon>Nakamurella</taxon>
    </lineage>
</organism>
<feature type="transmembrane region" description="Helical" evidence="2">
    <location>
        <begin position="104"/>
        <end position="124"/>
    </location>
</feature>
<feature type="region of interest" description="Disordered" evidence="1">
    <location>
        <begin position="1"/>
        <end position="55"/>
    </location>
</feature>
<proteinExistence type="predicted"/>
<keyword evidence="5" id="KW-1185">Reference proteome</keyword>
<evidence type="ECO:0000256" key="1">
    <source>
        <dbReference type="SAM" id="MobiDB-lite"/>
    </source>
</evidence>
<keyword evidence="2" id="KW-0812">Transmembrane</keyword>
<reference evidence="4 5" key="1">
    <citation type="submission" date="2020-05" db="EMBL/GenBank/DDBJ databases">
        <title>Nakamurella sp. DB0629 isolated from air conditioner.</title>
        <authorList>
            <person name="Kim D.H."/>
            <person name="Kim D.-U."/>
        </authorList>
    </citation>
    <scope>NUCLEOTIDE SEQUENCE [LARGE SCALE GENOMIC DNA]</scope>
    <source>
        <strain evidence="4 5">DB0629</strain>
    </source>
</reference>
<dbReference type="InterPro" id="IPR002656">
    <property type="entry name" value="Acyl_transf_3_dom"/>
</dbReference>
<keyword evidence="2" id="KW-1133">Transmembrane helix</keyword>
<dbReference type="EMBL" id="JABEND010000003">
    <property type="protein sequence ID" value="NNG35565.1"/>
    <property type="molecule type" value="Genomic_DNA"/>
</dbReference>
<evidence type="ECO:0000313" key="4">
    <source>
        <dbReference type="EMBL" id="NNG35565.1"/>
    </source>
</evidence>
<sequence>MKADGDAAAARSGDVAATARPPHPVQPLQPASSSHPVPAQPVPPRARPERRSAPRTQRDPYADFLRAFSLLVVILWHWCFTILIWTDDGPYATSPLGFTSGLWIFTWLLQVMPIFFYIGGYVHLQAWQRAAARGDSVWVFVLRQIKALGIPAAALLGVWIVIGIVLVSVFDISWTWKAVTMVVSPLWFIAAYMLLIALMPLSVWLNRRYGNLVLVVLAGLAVIVDILRFRYQIPYVPFLNMIFVWGFAFQLGYFHTQITGLNDAPRYSDGRIDWQYQSPRSLHTGRLMALAGLFALIGLVFSGLYPGSMVGVPGEASNMAPPTVCIIALTFLQVGVAEIVRPAVLRGLAHGKTFAKATALFTRFAMPLFLFHTTGMALARAIEWTIFGREEQGVAPTTTWWLLRPVEIIFPLICTLPVIYLFGRRWQNQPVKVEPRQVVDDPEVGDGGDQPVRA</sequence>
<keyword evidence="4" id="KW-0808">Transferase</keyword>
<dbReference type="Pfam" id="PF01757">
    <property type="entry name" value="Acyl_transf_3"/>
    <property type="match status" value="1"/>
</dbReference>
<evidence type="ECO:0000256" key="2">
    <source>
        <dbReference type="SAM" id="Phobius"/>
    </source>
</evidence>
<accession>A0A849A4U4</accession>
<feature type="transmembrane region" description="Helical" evidence="2">
    <location>
        <begin position="360"/>
        <end position="382"/>
    </location>
</feature>
<dbReference type="GO" id="GO:0016747">
    <property type="term" value="F:acyltransferase activity, transferring groups other than amino-acyl groups"/>
    <property type="evidence" value="ECO:0007669"/>
    <property type="project" value="InterPro"/>
</dbReference>
<name>A0A849A4U4_9ACTN</name>